<keyword evidence="6 11" id="KW-0547">Nucleotide-binding</keyword>
<dbReference type="PANTHER" id="PTHR21087:SF16">
    <property type="entry name" value="SHIKIMATE KINASE 1, CHLOROPLASTIC"/>
    <property type="match status" value="1"/>
</dbReference>
<evidence type="ECO:0000256" key="11">
    <source>
        <dbReference type="HAMAP-Rule" id="MF_00109"/>
    </source>
</evidence>
<comment type="pathway">
    <text evidence="1 11">Metabolic intermediate biosynthesis; chorismate biosynthesis; chorismate from D-erythrose 4-phosphate and phosphoenolpyruvate: step 5/7.</text>
</comment>
<dbReference type="GO" id="GO:0005829">
    <property type="term" value="C:cytosol"/>
    <property type="evidence" value="ECO:0007669"/>
    <property type="project" value="TreeGrafter"/>
</dbReference>
<evidence type="ECO:0000256" key="8">
    <source>
        <dbReference type="ARBA" id="ARBA00022840"/>
    </source>
</evidence>
<dbReference type="InterPro" id="IPR000623">
    <property type="entry name" value="Shikimate_kinase/TSH1"/>
</dbReference>
<feature type="binding site" evidence="11">
    <location>
        <position position="81"/>
    </location>
    <ligand>
        <name>substrate</name>
    </ligand>
</feature>
<keyword evidence="8 11" id="KW-0067">ATP-binding</keyword>
<evidence type="ECO:0000313" key="12">
    <source>
        <dbReference type="EMBL" id="EAT12422.1"/>
    </source>
</evidence>
<dbReference type="Proteomes" id="UP000004263">
    <property type="component" value="Unassembled WGS sequence"/>
</dbReference>
<dbReference type="EMBL" id="AAQH01000007">
    <property type="protein sequence ID" value="EAT12422.1"/>
    <property type="molecule type" value="Genomic_DNA"/>
</dbReference>
<keyword evidence="4 11" id="KW-0028">Amino-acid biosynthesis</keyword>
<accession>Q1N2I5</accession>
<name>Q1N2I5_9GAMM</name>
<dbReference type="InterPro" id="IPR031322">
    <property type="entry name" value="Shikimate/glucono_kinase"/>
</dbReference>
<keyword evidence="11" id="KW-0963">Cytoplasm</keyword>
<dbReference type="HOGENOM" id="CLU_057607_2_2_6"/>
<dbReference type="InterPro" id="IPR027417">
    <property type="entry name" value="P-loop_NTPase"/>
</dbReference>
<dbReference type="SUPFAM" id="SSF52540">
    <property type="entry name" value="P-loop containing nucleoside triphosphate hydrolases"/>
    <property type="match status" value="1"/>
</dbReference>
<dbReference type="Gene3D" id="3.40.50.300">
    <property type="entry name" value="P-loop containing nucleotide triphosphate hydrolases"/>
    <property type="match status" value="1"/>
</dbReference>
<sequence length="175" mass="19765">MLKQNVYLVGPMGAGKSTIGRLLSQELKLEFIDSDKEIEDRCGCNIPWIFDVEGEQGFRDRESQAIDDITQQSGILLATGGGAVNRPENRQHLSARGTVVYLCTSVEQQLARTEKDKNRPLLQRPNPKKVLQELMVQRDPLYREVADIIVHTDESNPKLVVQEIIDKLQELNVVL</sequence>
<feature type="binding site" evidence="11">
    <location>
        <position position="35"/>
    </location>
    <ligand>
        <name>substrate</name>
    </ligand>
</feature>
<dbReference type="GO" id="GO:0008652">
    <property type="term" value="P:amino acid biosynthetic process"/>
    <property type="evidence" value="ECO:0007669"/>
    <property type="project" value="UniProtKB-KW"/>
</dbReference>
<dbReference type="GO" id="GO:0004765">
    <property type="term" value="F:shikimate kinase activity"/>
    <property type="evidence" value="ECO:0007669"/>
    <property type="project" value="UniProtKB-UniRule"/>
</dbReference>
<evidence type="ECO:0000256" key="6">
    <source>
        <dbReference type="ARBA" id="ARBA00022741"/>
    </source>
</evidence>
<dbReference type="GO" id="GO:0009423">
    <property type="term" value="P:chorismate biosynthetic process"/>
    <property type="evidence" value="ECO:0007669"/>
    <property type="project" value="UniProtKB-UniRule"/>
</dbReference>
<feature type="binding site" evidence="11">
    <location>
        <position position="119"/>
    </location>
    <ligand>
        <name>ATP</name>
        <dbReference type="ChEBI" id="CHEBI:30616"/>
    </ligand>
</feature>
<comment type="function">
    <text evidence="11">Catalyzes the specific phosphorylation of the 3-hydroxyl group of shikimic acid using ATP as a cosubstrate.</text>
</comment>
<evidence type="ECO:0000256" key="7">
    <source>
        <dbReference type="ARBA" id="ARBA00022777"/>
    </source>
</evidence>
<dbReference type="GO" id="GO:0009073">
    <property type="term" value="P:aromatic amino acid family biosynthetic process"/>
    <property type="evidence" value="ECO:0007669"/>
    <property type="project" value="UniProtKB-KW"/>
</dbReference>
<dbReference type="OrthoDB" id="9800332at2"/>
<evidence type="ECO:0000256" key="10">
    <source>
        <dbReference type="ARBA" id="ARBA00048567"/>
    </source>
</evidence>
<keyword evidence="5 11" id="KW-0808">Transferase</keyword>
<reference evidence="12 13" key="1">
    <citation type="submission" date="2006-03" db="EMBL/GenBank/DDBJ databases">
        <authorList>
            <person name="Pinhassi J."/>
            <person name="Pedros-Alio C."/>
            <person name="Ferriera S."/>
            <person name="Johnson J."/>
            <person name="Kravitz S."/>
            <person name="Halpern A."/>
            <person name="Remington K."/>
            <person name="Beeson K."/>
            <person name="Tran B."/>
            <person name="Rogers Y.-H."/>
            <person name="Friedman R."/>
            <person name="Venter J.C."/>
        </authorList>
    </citation>
    <scope>NUCLEOTIDE SEQUENCE [LARGE SCALE GENOMIC DNA]</scope>
    <source>
        <strain evidence="12 13">RED65</strain>
    </source>
</reference>
<dbReference type="PRINTS" id="PR01100">
    <property type="entry name" value="SHIKIMTKNASE"/>
</dbReference>
<evidence type="ECO:0000256" key="3">
    <source>
        <dbReference type="ARBA" id="ARBA00012154"/>
    </source>
</evidence>
<comment type="subunit">
    <text evidence="11">Monomer.</text>
</comment>
<evidence type="ECO:0000313" key="13">
    <source>
        <dbReference type="Proteomes" id="UP000004263"/>
    </source>
</evidence>
<keyword evidence="7 11" id="KW-0418">Kinase</keyword>
<dbReference type="CDD" id="cd00464">
    <property type="entry name" value="SK"/>
    <property type="match status" value="1"/>
</dbReference>
<dbReference type="HAMAP" id="MF_00109">
    <property type="entry name" value="Shikimate_kinase"/>
    <property type="match status" value="1"/>
</dbReference>
<comment type="cofactor">
    <cofactor evidence="11">
        <name>Mg(2+)</name>
        <dbReference type="ChEBI" id="CHEBI:18420"/>
    </cofactor>
    <text evidence="11">Binds 1 Mg(2+) ion per subunit.</text>
</comment>
<dbReference type="EC" id="2.7.1.71" evidence="3 11"/>
<dbReference type="RefSeq" id="WP_007018231.1">
    <property type="nucleotide sequence ID" value="NZ_CH724116.1"/>
</dbReference>
<dbReference type="UniPathway" id="UPA00053">
    <property type="reaction ID" value="UER00088"/>
</dbReference>
<comment type="subcellular location">
    <subcellularLocation>
        <location evidence="11">Cytoplasm</location>
    </subcellularLocation>
</comment>
<keyword evidence="9 11" id="KW-0057">Aromatic amino acid biosynthesis</keyword>
<gene>
    <name evidence="11" type="primary">aroK</name>
    <name evidence="12" type="ORF">RED65_16331</name>
</gene>
<evidence type="ECO:0000256" key="1">
    <source>
        <dbReference type="ARBA" id="ARBA00004842"/>
    </source>
</evidence>
<dbReference type="AlphaFoldDB" id="Q1N2I5"/>
<evidence type="ECO:0000256" key="5">
    <source>
        <dbReference type="ARBA" id="ARBA00022679"/>
    </source>
</evidence>
<feature type="binding site" evidence="11">
    <location>
        <position position="138"/>
    </location>
    <ligand>
        <name>substrate</name>
    </ligand>
</feature>
<dbReference type="PANTHER" id="PTHR21087">
    <property type="entry name" value="SHIKIMATE KINASE"/>
    <property type="match status" value="1"/>
</dbReference>
<evidence type="ECO:0000256" key="4">
    <source>
        <dbReference type="ARBA" id="ARBA00022605"/>
    </source>
</evidence>
<protein>
    <recommendedName>
        <fullName evidence="3 11">Shikimate kinase</fullName>
        <shortName evidence="11">SK</shortName>
        <ecNumber evidence="3 11">2.7.1.71</ecNumber>
    </recommendedName>
</protein>
<feature type="binding site" evidence="11">
    <location>
        <begin position="13"/>
        <end position="18"/>
    </location>
    <ligand>
        <name>ATP</name>
        <dbReference type="ChEBI" id="CHEBI:30616"/>
    </ligand>
</feature>
<dbReference type="Pfam" id="PF01202">
    <property type="entry name" value="SKI"/>
    <property type="match status" value="1"/>
</dbReference>
<comment type="caution">
    <text evidence="12">The sequence shown here is derived from an EMBL/GenBank/DDBJ whole genome shotgun (WGS) entry which is preliminary data.</text>
</comment>
<dbReference type="GO" id="GO:0005524">
    <property type="term" value="F:ATP binding"/>
    <property type="evidence" value="ECO:0007669"/>
    <property type="project" value="UniProtKB-UniRule"/>
</dbReference>
<feature type="binding site" evidence="11">
    <location>
        <position position="17"/>
    </location>
    <ligand>
        <name>Mg(2+)</name>
        <dbReference type="ChEBI" id="CHEBI:18420"/>
    </ligand>
</feature>
<evidence type="ECO:0000256" key="2">
    <source>
        <dbReference type="ARBA" id="ARBA00006997"/>
    </source>
</evidence>
<dbReference type="NCBIfam" id="NF003456">
    <property type="entry name" value="PRK05057.1"/>
    <property type="match status" value="1"/>
</dbReference>
<organism evidence="12 13">
    <name type="scientific">Bermanella marisrubri</name>
    <dbReference type="NCBI Taxonomy" id="207949"/>
    <lineage>
        <taxon>Bacteria</taxon>
        <taxon>Pseudomonadati</taxon>
        <taxon>Pseudomonadota</taxon>
        <taxon>Gammaproteobacteria</taxon>
        <taxon>Oceanospirillales</taxon>
        <taxon>Oceanospirillaceae</taxon>
        <taxon>Bermanella</taxon>
    </lineage>
</organism>
<dbReference type="GO" id="GO:0000287">
    <property type="term" value="F:magnesium ion binding"/>
    <property type="evidence" value="ECO:0007669"/>
    <property type="project" value="UniProtKB-UniRule"/>
</dbReference>
<keyword evidence="13" id="KW-1185">Reference proteome</keyword>
<dbReference type="PROSITE" id="PS01128">
    <property type="entry name" value="SHIKIMATE_KINASE"/>
    <property type="match status" value="1"/>
</dbReference>
<feature type="binding site" evidence="11">
    <location>
        <position position="59"/>
    </location>
    <ligand>
        <name>substrate</name>
    </ligand>
</feature>
<keyword evidence="11" id="KW-0479">Metal-binding</keyword>
<keyword evidence="11" id="KW-0460">Magnesium</keyword>
<evidence type="ECO:0000256" key="9">
    <source>
        <dbReference type="ARBA" id="ARBA00023141"/>
    </source>
</evidence>
<dbReference type="InterPro" id="IPR023000">
    <property type="entry name" value="Shikimate_kinase_CS"/>
</dbReference>
<dbReference type="STRING" id="207949.RED65_16331"/>
<comment type="caution">
    <text evidence="11">Lacks conserved residue(s) required for the propagation of feature annotation.</text>
</comment>
<comment type="similarity">
    <text evidence="2 11">Belongs to the shikimate kinase family.</text>
</comment>
<proteinExistence type="inferred from homology"/>
<comment type="catalytic activity">
    <reaction evidence="10 11">
        <text>shikimate + ATP = 3-phosphoshikimate + ADP + H(+)</text>
        <dbReference type="Rhea" id="RHEA:13121"/>
        <dbReference type="ChEBI" id="CHEBI:15378"/>
        <dbReference type="ChEBI" id="CHEBI:30616"/>
        <dbReference type="ChEBI" id="CHEBI:36208"/>
        <dbReference type="ChEBI" id="CHEBI:145989"/>
        <dbReference type="ChEBI" id="CHEBI:456216"/>
        <dbReference type="EC" id="2.7.1.71"/>
    </reaction>
</comment>